<keyword evidence="9" id="KW-1185">Reference proteome</keyword>
<evidence type="ECO:0000313" key="9">
    <source>
        <dbReference type="Proteomes" id="UP001632038"/>
    </source>
</evidence>
<dbReference type="InterPro" id="IPR044839">
    <property type="entry name" value="NDR1-like"/>
</dbReference>
<dbReference type="AlphaFoldDB" id="A0ABD3DZF3"/>
<name>A0ABD3DZF3_9LAMI</name>
<keyword evidence="3 6" id="KW-1133">Transmembrane helix</keyword>
<accession>A0ABD3DZF3</accession>
<proteinExistence type="predicted"/>
<feature type="compositionally biased region" description="Pro residues" evidence="5">
    <location>
        <begin position="11"/>
        <end position="20"/>
    </location>
</feature>
<evidence type="ECO:0000256" key="1">
    <source>
        <dbReference type="ARBA" id="ARBA00004167"/>
    </source>
</evidence>
<evidence type="ECO:0000256" key="4">
    <source>
        <dbReference type="ARBA" id="ARBA00023136"/>
    </source>
</evidence>
<dbReference type="EMBL" id="JAVIJP010000011">
    <property type="protein sequence ID" value="KAL3646942.1"/>
    <property type="molecule type" value="Genomic_DNA"/>
</dbReference>
<feature type="compositionally biased region" description="Low complexity" evidence="5">
    <location>
        <begin position="1"/>
        <end position="10"/>
    </location>
</feature>
<keyword evidence="4 6" id="KW-0472">Membrane</keyword>
<dbReference type="Proteomes" id="UP001632038">
    <property type="component" value="Unassembled WGS sequence"/>
</dbReference>
<evidence type="ECO:0000256" key="5">
    <source>
        <dbReference type="SAM" id="MobiDB-lite"/>
    </source>
</evidence>
<dbReference type="InterPro" id="IPR004864">
    <property type="entry name" value="LEA_2"/>
</dbReference>
<reference evidence="9" key="1">
    <citation type="journal article" date="2024" name="IScience">
        <title>Strigolactones Initiate the Formation of Haustorium-like Structures in Castilleja.</title>
        <authorList>
            <person name="Buerger M."/>
            <person name="Peterson D."/>
            <person name="Chory J."/>
        </authorList>
    </citation>
    <scope>NUCLEOTIDE SEQUENCE [LARGE SCALE GENOMIC DNA]</scope>
</reference>
<protein>
    <recommendedName>
        <fullName evidence="7">Late embryogenesis abundant protein LEA-2 subgroup domain-containing protein</fullName>
    </recommendedName>
</protein>
<dbReference type="PANTHER" id="PTHR31234">
    <property type="entry name" value="LATE EMBRYOGENESIS ABUNDANT (LEA) HYDROXYPROLINE-RICH GLYCOPROTEIN FAMILY"/>
    <property type="match status" value="1"/>
</dbReference>
<keyword evidence="2 6" id="KW-0812">Transmembrane</keyword>
<feature type="region of interest" description="Disordered" evidence="5">
    <location>
        <begin position="1"/>
        <end position="20"/>
    </location>
</feature>
<comment type="subcellular location">
    <subcellularLocation>
        <location evidence="1">Membrane</location>
        <topology evidence="1">Single-pass membrane protein</topology>
    </subcellularLocation>
</comment>
<evidence type="ECO:0000256" key="2">
    <source>
        <dbReference type="ARBA" id="ARBA00022692"/>
    </source>
</evidence>
<evidence type="ECO:0000256" key="3">
    <source>
        <dbReference type="ARBA" id="ARBA00022989"/>
    </source>
</evidence>
<dbReference type="Pfam" id="PF03168">
    <property type="entry name" value="LEA_2"/>
    <property type="match status" value="1"/>
</dbReference>
<sequence>MASSSSTADAPAPPPPPPPPVPQAIYVQDLYREVRDPFHRRFFIRRRELSFLCRAMIWGICIFLVVASLSILMWLILHPNFPQLHMISATMSAVATTSTAASANCSIKFLFTNPNRHLKSMYYQMEISLFYPSQQVVLSQDYHPPFVQPRRSQTTIESNLSFNTSDLGIEVVKAIKRDLDDGSLSLEVKVLAAVGYRNGKYKTKAQLMRAFCGGVSFEFTSSKKPGVFLNPYEECDVYLYTN</sequence>
<dbReference type="GO" id="GO:0016020">
    <property type="term" value="C:membrane"/>
    <property type="evidence" value="ECO:0007669"/>
    <property type="project" value="UniProtKB-SubCell"/>
</dbReference>
<feature type="domain" description="Late embryogenesis abundant protein LEA-2 subgroup" evidence="7">
    <location>
        <begin position="111"/>
        <end position="192"/>
    </location>
</feature>
<comment type="caution">
    <text evidence="8">The sequence shown here is derived from an EMBL/GenBank/DDBJ whole genome shotgun (WGS) entry which is preliminary data.</text>
</comment>
<organism evidence="8 9">
    <name type="scientific">Castilleja foliolosa</name>
    <dbReference type="NCBI Taxonomy" id="1961234"/>
    <lineage>
        <taxon>Eukaryota</taxon>
        <taxon>Viridiplantae</taxon>
        <taxon>Streptophyta</taxon>
        <taxon>Embryophyta</taxon>
        <taxon>Tracheophyta</taxon>
        <taxon>Spermatophyta</taxon>
        <taxon>Magnoliopsida</taxon>
        <taxon>eudicotyledons</taxon>
        <taxon>Gunneridae</taxon>
        <taxon>Pentapetalae</taxon>
        <taxon>asterids</taxon>
        <taxon>lamiids</taxon>
        <taxon>Lamiales</taxon>
        <taxon>Orobanchaceae</taxon>
        <taxon>Pedicularideae</taxon>
        <taxon>Castillejinae</taxon>
        <taxon>Castilleja</taxon>
    </lineage>
</organism>
<evidence type="ECO:0000313" key="8">
    <source>
        <dbReference type="EMBL" id="KAL3646942.1"/>
    </source>
</evidence>
<evidence type="ECO:0000259" key="7">
    <source>
        <dbReference type="Pfam" id="PF03168"/>
    </source>
</evidence>
<feature type="transmembrane region" description="Helical" evidence="6">
    <location>
        <begin position="51"/>
        <end position="77"/>
    </location>
</feature>
<evidence type="ECO:0000256" key="6">
    <source>
        <dbReference type="SAM" id="Phobius"/>
    </source>
</evidence>
<gene>
    <name evidence="8" type="ORF">CASFOL_009486</name>
</gene>
<dbReference type="PANTHER" id="PTHR31234:SF55">
    <property type="entry name" value="LATE EMBRYOGENESIS ABUNDANT (LEA) HYDROXYPROLINE-RICH GLYCOPROTEIN FAMILY"/>
    <property type="match status" value="1"/>
</dbReference>